<evidence type="ECO:0000256" key="2">
    <source>
        <dbReference type="ARBA" id="ARBA00022692"/>
    </source>
</evidence>
<evidence type="ECO:0000256" key="1">
    <source>
        <dbReference type="ARBA" id="ARBA00022475"/>
    </source>
</evidence>
<dbReference type="RefSeq" id="WP_130159633.1">
    <property type="nucleotide sequence ID" value="NZ_SGIS01000035.1"/>
</dbReference>
<dbReference type="Proteomes" id="UP000292085">
    <property type="component" value="Unassembled WGS sequence"/>
</dbReference>
<keyword evidence="2 5" id="KW-0812">Transmembrane</keyword>
<feature type="domain" description="Lipopolysaccharide assembly protein A" evidence="6">
    <location>
        <begin position="23"/>
        <end position="83"/>
    </location>
</feature>
<organism evidence="7 8">
    <name type="scientific">Sphingomonas populi</name>
    <dbReference type="NCBI Taxonomy" id="2484750"/>
    <lineage>
        <taxon>Bacteria</taxon>
        <taxon>Pseudomonadati</taxon>
        <taxon>Pseudomonadota</taxon>
        <taxon>Alphaproteobacteria</taxon>
        <taxon>Sphingomonadales</taxon>
        <taxon>Sphingomonadaceae</taxon>
        <taxon>Sphingomonas</taxon>
    </lineage>
</organism>
<comment type="caution">
    <text evidence="7">The sequence shown here is derived from an EMBL/GenBank/DDBJ whole genome shotgun (WGS) entry which is preliminary data.</text>
</comment>
<dbReference type="Pfam" id="PF06305">
    <property type="entry name" value="LapA_dom"/>
    <property type="match status" value="1"/>
</dbReference>
<sequence length="111" mass="12356">MQFLKTLFWCLLAFVAAMFTRNNWTTVPVNLWGGLIAEINLPLLLLITFLVGLLPMLGVYHAARWRMRSRLATAERTIATLREVIATPAAVIVETPPLAIPAESVAPETRI</sequence>
<reference evidence="7 8" key="1">
    <citation type="submission" date="2019-02" db="EMBL/GenBank/DDBJ databases">
        <authorList>
            <person name="Li Y."/>
        </authorList>
    </citation>
    <scope>NUCLEOTIDE SEQUENCE [LARGE SCALE GENOMIC DNA]</scope>
    <source>
        <strain evidence="7 8">3-7</strain>
    </source>
</reference>
<protein>
    <submittedName>
        <fullName evidence="7">DUF1049 domain-containing protein</fullName>
    </submittedName>
</protein>
<keyword evidence="8" id="KW-1185">Reference proteome</keyword>
<evidence type="ECO:0000313" key="7">
    <source>
        <dbReference type="EMBL" id="RZF61227.1"/>
    </source>
</evidence>
<keyword evidence="4 5" id="KW-0472">Membrane</keyword>
<feature type="transmembrane region" description="Helical" evidence="5">
    <location>
        <begin position="39"/>
        <end position="60"/>
    </location>
</feature>
<keyword evidence="1" id="KW-1003">Cell membrane</keyword>
<evidence type="ECO:0000256" key="3">
    <source>
        <dbReference type="ARBA" id="ARBA00022989"/>
    </source>
</evidence>
<dbReference type="EMBL" id="SGIS01000035">
    <property type="protein sequence ID" value="RZF61227.1"/>
    <property type="molecule type" value="Genomic_DNA"/>
</dbReference>
<name>A0A4Q6XWS8_9SPHN</name>
<accession>A0A4Q6XWS8</accession>
<keyword evidence="3 5" id="KW-1133">Transmembrane helix</keyword>
<dbReference type="AlphaFoldDB" id="A0A4Q6XWS8"/>
<evidence type="ECO:0000259" key="6">
    <source>
        <dbReference type="Pfam" id="PF06305"/>
    </source>
</evidence>
<evidence type="ECO:0000313" key="8">
    <source>
        <dbReference type="Proteomes" id="UP000292085"/>
    </source>
</evidence>
<proteinExistence type="predicted"/>
<dbReference type="InterPro" id="IPR010445">
    <property type="entry name" value="LapA_dom"/>
</dbReference>
<gene>
    <name evidence="7" type="ORF">EWE75_18760</name>
</gene>
<evidence type="ECO:0000256" key="4">
    <source>
        <dbReference type="ARBA" id="ARBA00023136"/>
    </source>
</evidence>
<evidence type="ECO:0000256" key="5">
    <source>
        <dbReference type="SAM" id="Phobius"/>
    </source>
</evidence>
<dbReference type="GO" id="GO:0005886">
    <property type="term" value="C:plasma membrane"/>
    <property type="evidence" value="ECO:0007669"/>
    <property type="project" value="InterPro"/>
</dbReference>
<dbReference type="OrthoDB" id="7595841at2"/>